<organism evidence="2 3">
    <name type="scientific">Glycine soja</name>
    <name type="common">Wild soybean</name>
    <dbReference type="NCBI Taxonomy" id="3848"/>
    <lineage>
        <taxon>Eukaryota</taxon>
        <taxon>Viridiplantae</taxon>
        <taxon>Streptophyta</taxon>
        <taxon>Embryophyta</taxon>
        <taxon>Tracheophyta</taxon>
        <taxon>Spermatophyta</taxon>
        <taxon>Magnoliopsida</taxon>
        <taxon>eudicotyledons</taxon>
        <taxon>Gunneridae</taxon>
        <taxon>Pentapetalae</taxon>
        <taxon>rosids</taxon>
        <taxon>fabids</taxon>
        <taxon>Fabales</taxon>
        <taxon>Fabaceae</taxon>
        <taxon>Papilionoideae</taxon>
        <taxon>50 kb inversion clade</taxon>
        <taxon>NPAAA clade</taxon>
        <taxon>indigoferoid/millettioid clade</taxon>
        <taxon>Phaseoleae</taxon>
        <taxon>Glycine</taxon>
        <taxon>Glycine subgen. Soja</taxon>
    </lineage>
</organism>
<proteinExistence type="predicted"/>
<feature type="compositionally biased region" description="Low complexity" evidence="1">
    <location>
        <begin position="31"/>
        <end position="49"/>
    </location>
</feature>
<accession>A0A445IAN7</accession>
<evidence type="ECO:0000313" key="2">
    <source>
        <dbReference type="EMBL" id="RZB83057.1"/>
    </source>
</evidence>
<comment type="caution">
    <text evidence="2">The sequence shown here is derived from an EMBL/GenBank/DDBJ whole genome shotgun (WGS) entry which is preliminary data.</text>
</comment>
<feature type="region of interest" description="Disordered" evidence="1">
    <location>
        <begin position="1"/>
        <end position="103"/>
    </location>
</feature>
<dbReference type="EMBL" id="QZWG01000011">
    <property type="protein sequence ID" value="RZB83057.1"/>
    <property type="molecule type" value="Genomic_DNA"/>
</dbReference>
<gene>
    <name evidence="2" type="ORF">D0Y65_031900</name>
</gene>
<feature type="compositionally biased region" description="Basic and acidic residues" evidence="1">
    <location>
        <begin position="57"/>
        <end position="70"/>
    </location>
</feature>
<reference evidence="2 3" key="1">
    <citation type="submission" date="2018-09" db="EMBL/GenBank/DDBJ databases">
        <title>A high-quality reference genome of wild soybean provides a powerful tool to mine soybean genomes.</title>
        <authorList>
            <person name="Xie M."/>
            <person name="Chung C.Y.L."/>
            <person name="Li M.-W."/>
            <person name="Wong F.-L."/>
            <person name="Chan T.-F."/>
            <person name="Lam H.-M."/>
        </authorList>
    </citation>
    <scope>NUCLEOTIDE SEQUENCE [LARGE SCALE GENOMIC DNA]</scope>
    <source>
        <strain evidence="3">cv. W05</strain>
        <tissue evidence="2">Hypocotyl of etiolated seedlings</tissue>
    </source>
</reference>
<dbReference type="AlphaFoldDB" id="A0A445IAN7"/>
<name>A0A445IAN7_GLYSO</name>
<keyword evidence="3" id="KW-1185">Reference proteome</keyword>
<dbReference type="Proteomes" id="UP000289340">
    <property type="component" value="Chromosome 11"/>
</dbReference>
<evidence type="ECO:0000313" key="3">
    <source>
        <dbReference type="Proteomes" id="UP000289340"/>
    </source>
</evidence>
<dbReference type="SMR" id="A0A445IAN7"/>
<evidence type="ECO:0000256" key="1">
    <source>
        <dbReference type="SAM" id="MobiDB-lite"/>
    </source>
</evidence>
<protein>
    <submittedName>
        <fullName evidence="2">Uncharacterized protein</fullName>
    </submittedName>
</protein>
<sequence>MDSFAMVLIPKPEARSHRCSSRRRSPITSKATSALTPPPLTRTTSTSPARLHRHLGAVREDKLKNLERRPPSLAQIRHPPPSLTSLRRGPNNSQPRRRDQKSQIWIWEEKNTRFGFSRKGFGNLFY</sequence>